<dbReference type="EMBL" id="CP058235">
    <property type="protein sequence ID" value="QLC52112.1"/>
    <property type="molecule type" value="Genomic_DNA"/>
</dbReference>
<keyword evidence="6" id="KW-1133">Transmembrane helix</keyword>
<evidence type="ECO:0000313" key="8">
    <source>
        <dbReference type="Proteomes" id="UP000509443"/>
    </source>
</evidence>
<accession>A0ABX6QGB6</accession>
<dbReference type="Pfam" id="PF02646">
    <property type="entry name" value="RmuC"/>
    <property type="match status" value="1"/>
</dbReference>
<keyword evidence="6" id="KW-0812">Transmembrane</keyword>
<dbReference type="PANTHER" id="PTHR30563">
    <property type="entry name" value="DNA RECOMBINATION PROTEIN RMUC"/>
    <property type="match status" value="1"/>
</dbReference>
<comment type="function">
    <text evidence="1">Involved in DNA recombination.</text>
</comment>
<dbReference type="RefSeq" id="WP_005866401.1">
    <property type="nucleotide sequence ID" value="NZ_CACVBB010000001.1"/>
</dbReference>
<dbReference type="PANTHER" id="PTHR30563:SF0">
    <property type="entry name" value="DNA RECOMBINATION PROTEIN RMUC"/>
    <property type="match status" value="1"/>
</dbReference>
<gene>
    <name evidence="7" type="primary">rmuC</name>
    <name evidence="7" type="ORF">HWV54_04300</name>
</gene>
<sequence>MFDSFFSFMLFDEFFAKLMVLLFLIFVCLAFFMLIRSYRKKEFLESKIAEHARESQMQMAILLKTQAEMQGRMQTMAEIFGQRQAELNKSISEQLNGMTTNLGQTIQVQTKSTYENLTRLQERLAVIDAAQNNIQSLAGQVVQLQAILNNKQTRGTFGQGRMEAIVADALPANAYVFQATLSNGKRPDCLIHMPNKAPALVIDAKFPLEAWNAIHKAASPQERQEAERQFRTDMDVHIRDIAQKYLIPGETHDTAFLFVPSESIFATIYEDFEPLVQKANRAHVIIVSPSLLMLSIQVVQTIMKDARMREQAHLIQSEVAKLMEDFERMDIRVRALQKHFYKVGEDIEGILTSSSKIMKRANRIEAFELKEDDSELASITTSVQSQTLRLIDEE</sequence>
<evidence type="ECO:0000256" key="5">
    <source>
        <dbReference type="ARBA" id="ARBA00023172"/>
    </source>
</evidence>
<evidence type="ECO:0000256" key="6">
    <source>
        <dbReference type="SAM" id="Phobius"/>
    </source>
</evidence>
<evidence type="ECO:0000256" key="3">
    <source>
        <dbReference type="ARBA" id="ARBA00021840"/>
    </source>
</evidence>
<keyword evidence="8" id="KW-1185">Reference proteome</keyword>
<evidence type="ECO:0000256" key="2">
    <source>
        <dbReference type="ARBA" id="ARBA00009840"/>
    </source>
</evidence>
<evidence type="ECO:0000256" key="1">
    <source>
        <dbReference type="ARBA" id="ARBA00003416"/>
    </source>
</evidence>
<dbReference type="InterPro" id="IPR003798">
    <property type="entry name" value="DNA_recombination_RmuC"/>
</dbReference>
<dbReference type="Proteomes" id="UP000509443">
    <property type="component" value="Chromosome"/>
</dbReference>
<keyword evidence="5" id="KW-0233">DNA recombination</keyword>
<feature type="transmembrane region" description="Helical" evidence="6">
    <location>
        <begin position="14"/>
        <end position="35"/>
    </location>
</feature>
<comment type="similarity">
    <text evidence="2">Belongs to the RmuC family.</text>
</comment>
<protein>
    <recommendedName>
        <fullName evidence="3">DNA recombination protein RmuC homolog</fullName>
    </recommendedName>
</protein>
<keyword evidence="6" id="KW-0472">Membrane</keyword>
<proteinExistence type="inferred from homology"/>
<evidence type="ECO:0000313" key="7">
    <source>
        <dbReference type="EMBL" id="QLC52112.1"/>
    </source>
</evidence>
<reference evidence="7 8" key="1">
    <citation type="submission" date="2020-06" db="EMBL/GenBank/DDBJ databases">
        <title>Complete closed genome sequence of Bartonella alsatica CIP 105477.</title>
        <authorList>
            <person name="Thibau A."/>
            <person name="Schultze T.G."/>
            <person name="Kempf V.A.J."/>
        </authorList>
    </citation>
    <scope>NUCLEOTIDE SEQUENCE [LARGE SCALE GENOMIC DNA]</scope>
    <source>
        <strain evidence="7 8">CIP 105477</strain>
    </source>
</reference>
<evidence type="ECO:0000256" key="4">
    <source>
        <dbReference type="ARBA" id="ARBA00023054"/>
    </source>
</evidence>
<organism evidence="7 8">
    <name type="scientific">Bartonella alsatica</name>
    <dbReference type="NCBI Taxonomy" id="52764"/>
    <lineage>
        <taxon>Bacteria</taxon>
        <taxon>Pseudomonadati</taxon>
        <taxon>Pseudomonadota</taxon>
        <taxon>Alphaproteobacteria</taxon>
        <taxon>Hyphomicrobiales</taxon>
        <taxon>Bartonellaceae</taxon>
        <taxon>Bartonella</taxon>
    </lineage>
</organism>
<keyword evidence="4" id="KW-0175">Coiled coil</keyword>
<name>A0ABX6QGB6_9HYPH</name>